<feature type="region of interest" description="Disordered" evidence="1">
    <location>
        <begin position="90"/>
        <end position="122"/>
    </location>
</feature>
<sequence>MKHLCQRRIIRWSENVRSNKRTRALRQSRRFVTIVLRHTHIHTWLLCALASSPSLARQRIPFRCERLRDSKIENTAYPLLLFPTHATGGEAGERDDHFTPNHCGRASHPIASNTRDTRGTIA</sequence>
<evidence type="ECO:0000256" key="1">
    <source>
        <dbReference type="SAM" id="MobiDB-lite"/>
    </source>
</evidence>
<evidence type="ECO:0000313" key="2">
    <source>
        <dbReference type="EMBL" id="KYN21293.1"/>
    </source>
</evidence>
<dbReference type="EMBL" id="KQ979479">
    <property type="protein sequence ID" value="KYN21293.1"/>
    <property type="molecule type" value="Genomic_DNA"/>
</dbReference>
<protein>
    <submittedName>
        <fullName evidence="2">Uncharacterized protein</fullName>
    </submittedName>
</protein>
<gene>
    <name evidence="2" type="ORF">ALC57_06218</name>
</gene>
<dbReference type="AlphaFoldDB" id="A0A195E7V8"/>
<organism evidence="2 3">
    <name type="scientific">Trachymyrmex cornetzi</name>
    <dbReference type="NCBI Taxonomy" id="471704"/>
    <lineage>
        <taxon>Eukaryota</taxon>
        <taxon>Metazoa</taxon>
        <taxon>Ecdysozoa</taxon>
        <taxon>Arthropoda</taxon>
        <taxon>Hexapoda</taxon>
        <taxon>Insecta</taxon>
        <taxon>Pterygota</taxon>
        <taxon>Neoptera</taxon>
        <taxon>Endopterygota</taxon>
        <taxon>Hymenoptera</taxon>
        <taxon>Apocrita</taxon>
        <taxon>Aculeata</taxon>
        <taxon>Formicoidea</taxon>
        <taxon>Formicidae</taxon>
        <taxon>Myrmicinae</taxon>
        <taxon>Trachymyrmex</taxon>
    </lineage>
</organism>
<reference evidence="2 3" key="1">
    <citation type="submission" date="2015-09" db="EMBL/GenBank/DDBJ databases">
        <title>Trachymyrmex cornetzi WGS genome.</title>
        <authorList>
            <person name="Nygaard S."/>
            <person name="Hu H."/>
            <person name="Boomsma J."/>
            <person name="Zhang G."/>
        </authorList>
    </citation>
    <scope>NUCLEOTIDE SEQUENCE [LARGE SCALE GENOMIC DNA]</scope>
    <source>
        <strain evidence="2">Tcor2-1</strain>
        <tissue evidence="2">Whole body</tissue>
    </source>
</reference>
<dbReference type="Proteomes" id="UP000078492">
    <property type="component" value="Unassembled WGS sequence"/>
</dbReference>
<evidence type="ECO:0000313" key="3">
    <source>
        <dbReference type="Proteomes" id="UP000078492"/>
    </source>
</evidence>
<accession>A0A195E7V8</accession>
<proteinExistence type="predicted"/>
<keyword evidence="3" id="KW-1185">Reference proteome</keyword>
<name>A0A195E7V8_9HYME</name>